<dbReference type="EMBL" id="PFCK01000066">
    <property type="protein sequence ID" value="PIR71493.1"/>
    <property type="molecule type" value="Genomic_DNA"/>
</dbReference>
<comment type="caution">
    <text evidence="1">The sequence shown here is derived from an EMBL/GenBank/DDBJ whole genome shotgun (WGS) entry which is preliminary data.</text>
</comment>
<evidence type="ECO:0000313" key="2">
    <source>
        <dbReference type="Proteomes" id="UP000228909"/>
    </source>
</evidence>
<evidence type="ECO:0000313" key="1">
    <source>
        <dbReference type="EMBL" id="PIR71493.1"/>
    </source>
</evidence>
<name>A0A2H0TIX1_9BACT</name>
<protein>
    <submittedName>
        <fullName evidence="1">Uncharacterized protein</fullName>
    </submittedName>
</protein>
<organism evidence="1 2">
    <name type="scientific">Candidatus Nealsonbacteria bacterium CG10_big_fil_rev_8_21_14_0_10_37_25</name>
    <dbReference type="NCBI Taxonomy" id="1974711"/>
    <lineage>
        <taxon>Bacteria</taxon>
        <taxon>Candidatus Nealsoniibacteriota</taxon>
    </lineage>
</organism>
<reference evidence="2" key="1">
    <citation type="submission" date="2017-09" db="EMBL/GenBank/DDBJ databases">
        <title>Depth-based differentiation of microbial function through sediment-hosted aquifers and enrichment of novel symbionts in the deep terrestrial subsurface.</title>
        <authorList>
            <person name="Probst A.J."/>
            <person name="Ladd B."/>
            <person name="Jarett J.K."/>
            <person name="Geller-Mcgrath D.E."/>
            <person name="Sieber C.M.K."/>
            <person name="Emerson J.B."/>
            <person name="Anantharaman K."/>
            <person name="Thomas B.C."/>
            <person name="Malmstrom R."/>
            <person name="Stieglmeier M."/>
            <person name="Klingl A."/>
            <person name="Woyke T."/>
            <person name="Ryan C.M."/>
            <person name="Banfield J.F."/>
        </authorList>
    </citation>
    <scope>NUCLEOTIDE SEQUENCE [LARGE SCALE GENOMIC DNA]</scope>
</reference>
<accession>A0A2H0TIX1</accession>
<gene>
    <name evidence="1" type="ORF">COU43_02360</name>
</gene>
<dbReference type="AlphaFoldDB" id="A0A2H0TIX1"/>
<dbReference type="Proteomes" id="UP000228909">
    <property type="component" value="Unassembled WGS sequence"/>
</dbReference>
<sequence length="73" mass="8393">MAIITIPKKITNGKELIIVPKKDWERLYKIAKRKIFQAELEKGLREALEEVKTGKIIGPFDTAEDLIKSLSRK</sequence>
<proteinExistence type="predicted"/>